<reference evidence="4 5" key="1">
    <citation type="submission" date="2019-02" db="EMBL/GenBank/DDBJ databases">
        <title>Genome sequencing of the rare red list fungi Hericium alpestre (H. flagellum).</title>
        <authorList>
            <person name="Buettner E."/>
            <person name="Kellner H."/>
        </authorList>
    </citation>
    <scope>NUCLEOTIDE SEQUENCE [LARGE SCALE GENOMIC DNA]</scope>
    <source>
        <strain evidence="4 5">DSM 108284</strain>
    </source>
</reference>
<organism evidence="4 5">
    <name type="scientific">Hericium alpestre</name>
    <dbReference type="NCBI Taxonomy" id="135208"/>
    <lineage>
        <taxon>Eukaryota</taxon>
        <taxon>Fungi</taxon>
        <taxon>Dikarya</taxon>
        <taxon>Basidiomycota</taxon>
        <taxon>Agaricomycotina</taxon>
        <taxon>Agaricomycetes</taxon>
        <taxon>Russulales</taxon>
        <taxon>Hericiaceae</taxon>
        <taxon>Hericium</taxon>
    </lineage>
</organism>
<dbReference type="Gene3D" id="3.30.1120.100">
    <property type="match status" value="1"/>
</dbReference>
<dbReference type="InterPro" id="IPR001227">
    <property type="entry name" value="Ac_transferase_dom_sf"/>
</dbReference>
<dbReference type="InterPro" id="IPR003965">
    <property type="entry name" value="Fatty_acid_synthase"/>
</dbReference>
<dbReference type="Gene3D" id="3.30.70.3320">
    <property type="match status" value="1"/>
</dbReference>
<dbReference type="Proteomes" id="UP000298061">
    <property type="component" value="Unassembled WGS sequence"/>
</dbReference>
<dbReference type="OrthoDB" id="4251012at2759"/>
<dbReference type="GO" id="GO:0006633">
    <property type="term" value="P:fatty acid biosynthetic process"/>
    <property type="evidence" value="ECO:0007669"/>
    <property type="project" value="InterPro"/>
</dbReference>
<dbReference type="GO" id="GO:0019171">
    <property type="term" value="F:(3R)-hydroxyacyl-[acyl-carrier-protein] dehydratase activity"/>
    <property type="evidence" value="ECO:0007669"/>
    <property type="project" value="InterPro"/>
</dbReference>
<dbReference type="Pfam" id="PF22235">
    <property type="entry name" value="FAS1_thioest_ins"/>
    <property type="match status" value="1"/>
</dbReference>
<comment type="caution">
    <text evidence="4">The sequence shown here is derived from an EMBL/GenBank/DDBJ whole genome shotgun (WGS) entry which is preliminary data.</text>
</comment>
<dbReference type="Gene3D" id="2.40.128.700">
    <property type="match status" value="1"/>
</dbReference>
<dbReference type="Pfam" id="PF17951">
    <property type="entry name" value="FAS_meander"/>
    <property type="match status" value="1"/>
</dbReference>
<dbReference type="Gene3D" id="3.20.20.70">
    <property type="entry name" value="Aldolase class I"/>
    <property type="match status" value="1"/>
</dbReference>
<dbReference type="InterPro" id="IPR013785">
    <property type="entry name" value="Aldolase_TIM"/>
</dbReference>
<dbReference type="GO" id="GO:0004312">
    <property type="term" value="F:fatty acid synthase activity"/>
    <property type="evidence" value="ECO:0007669"/>
    <property type="project" value="InterPro"/>
</dbReference>
<dbReference type="GO" id="GO:0004318">
    <property type="term" value="F:enoyl-[acyl-carrier-protein] reductase (NADH) activity"/>
    <property type="evidence" value="ECO:0007669"/>
    <property type="project" value="InterPro"/>
</dbReference>
<dbReference type="Gene3D" id="1.20.930.70">
    <property type="match status" value="1"/>
</dbReference>
<dbReference type="InterPro" id="IPR013565">
    <property type="entry name" value="Fas1/AflB-like_central"/>
</dbReference>
<evidence type="ECO:0000259" key="2">
    <source>
        <dbReference type="Pfam" id="PF08354"/>
    </source>
</evidence>
<feature type="domain" description="Fatty acid synthase meander beta sheet" evidence="3">
    <location>
        <begin position="755"/>
        <end position="898"/>
    </location>
</feature>
<dbReference type="InterPro" id="IPR040883">
    <property type="entry name" value="FAS_meander"/>
</dbReference>
<evidence type="ECO:0000313" key="4">
    <source>
        <dbReference type="EMBL" id="TFY79348.1"/>
    </source>
</evidence>
<dbReference type="GO" id="GO:0005835">
    <property type="term" value="C:fatty acid synthase complex"/>
    <property type="evidence" value="ECO:0007669"/>
    <property type="project" value="InterPro"/>
</dbReference>
<dbReference type="Gene3D" id="3.40.366.10">
    <property type="entry name" value="Malonyl-Coenzyme A Acyl Carrier Protein, domain 2"/>
    <property type="match status" value="1"/>
</dbReference>
<evidence type="ECO:0000256" key="1">
    <source>
        <dbReference type="ARBA" id="ARBA00022679"/>
    </source>
</evidence>
<dbReference type="AlphaFoldDB" id="A0A4Z0A0W8"/>
<feature type="domain" description="Fatty acid synthase beta subunit AflB /Fas1-like central" evidence="2">
    <location>
        <begin position="536"/>
        <end position="685"/>
    </location>
</feature>
<evidence type="ECO:0000313" key="5">
    <source>
        <dbReference type="Proteomes" id="UP000298061"/>
    </source>
</evidence>
<gene>
    <name evidence="4" type="ORF">EWM64_g4663</name>
</gene>
<keyword evidence="1" id="KW-0808">Transferase</keyword>
<name>A0A4Z0A0W8_9AGAM</name>
<keyword evidence="5" id="KW-1185">Reference proteome</keyword>
<dbReference type="EMBL" id="SFCI01000517">
    <property type="protein sequence ID" value="TFY79348.1"/>
    <property type="molecule type" value="Genomic_DNA"/>
</dbReference>
<dbReference type="Pfam" id="PF08354">
    <property type="entry name" value="Fas1-AflB-like_hel"/>
    <property type="match status" value="2"/>
</dbReference>
<sequence length="1179" mass="130435">MYRELYRRRVVVANALKALRWLFFMGLRGQQAFPVLALEPSIVEDVVEGGEGTSTPMLTVAGLPRKDLESHIAKTNKHLSDLAVQRAEGLRRDWATPRAVRVGDELEEGQGAEWPGPEQGAVLPEEACFRCSFPRRRGFVPQRVTPGRDRQSVREDLKSEELWSPSDLVVSVYNTEDGSDMRELKTSLTRSLCNQVFTQPIHWLKATDFPETATHAIDFGSGGISGIGPMTARNLDGRGVRVIVARDKGKGDAELYSVQGVKYEQLWVKKWSLSLVKTSNGRIHIDAPFTRLLGKPPIMVAGMMPTTVKAGFVSAVLSAGYHVELAGGGHYSPAALRAKVTEIQSKIPAGVSLTLNALYINPRQFGFQSPLWQEMRKEGLPIEGFCVAADIPTTEKAAKIIESLASAGASGTFPSSLAPLTASNKFNGCAGGHHSCEDFHQPILSTYSSIRQHSNISLVGGFGFGGADDLWPYLTGDWSKEYGVRPMPFDGSLFASRVIVAKEAHTCSSVKDLIVTASGGDDAKWEGTYAKHGPALVRFMYVAHEECWVNLSLRNMMGDWLRRIEEQFAGVNGGGPKASILPSFSLLDKPDAFVQEFFKAYPLATEQLLASEDQAYFLTIVQRPGQKLVRFIPILDAMFEVWFKMDSLWAAEDIEAVFHQDPQRVCILQGPVAVKHSEVKDKPINGSEVKDKPINGMLNNITSILADKLLQCLYGSDKSKVPVIDYLGTKPGDTSPVPGVQIAQQGDDVALSMSSVVPDKAAWLQFLAVTELNWWHALLSSVNIVRGHSYVDNPLRCLFAPRKNQKVVLTVDGGVPAKVMLFGAARSHGAHNGQFKAVEVTYDAACCAIDVTIFENCRNTSVPLNLKFQYEPSQPYVPIYEVRNDLIKDFYWCLWFGDNEVMPQLDVRETFYSPEVTITAADIETFCGVPMDFAIVTDWQAIMKTIFSASVDGDLLKLVHLSNGFKIVPGSNVGKTVKAQGYVTVDGKPVIEVSSAFLYRGRFNNYENIYENTFETVEEPDYLIELNNDAAVGVLQFKEWFKWDDETKPLQAGTGLIFRLKSEVTYKDKVNYRSVSVAGDAFVRNQFKRLVKVGLVEFERDDCQCNPVVTYLQCTINPSRISKMFNDAALREVVDTILHCTGCLLEIVNYMGSNSHRRVNNTSSAASSCRGELRCCTQL</sequence>
<dbReference type="InterPro" id="IPR050830">
    <property type="entry name" value="Fungal_FAS"/>
</dbReference>
<feature type="domain" description="Fatty acid synthase beta subunit AflB /Fas1-like central" evidence="2">
    <location>
        <begin position="427"/>
        <end position="532"/>
    </location>
</feature>
<dbReference type="STRING" id="135208.A0A4Z0A0W8"/>
<dbReference type="PANTHER" id="PTHR10982:SF21">
    <property type="entry name" value="FATTY ACID SYNTHASE SUBUNIT BETA"/>
    <property type="match status" value="1"/>
</dbReference>
<dbReference type="Gene3D" id="3.30.70.2430">
    <property type="match status" value="1"/>
</dbReference>
<accession>A0A4Z0A0W8</accession>
<proteinExistence type="predicted"/>
<evidence type="ECO:0000259" key="3">
    <source>
        <dbReference type="Pfam" id="PF17951"/>
    </source>
</evidence>
<dbReference type="PANTHER" id="PTHR10982">
    <property type="entry name" value="MALONYL COA-ACYL CARRIER PROTEIN TRANSACYLASE"/>
    <property type="match status" value="1"/>
</dbReference>
<dbReference type="PRINTS" id="PR01483">
    <property type="entry name" value="FASYNTHASE"/>
</dbReference>
<protein>
    <submittedName>
        <fullName evidence="4">Uncharacterized protein</fullName>
    </submittedName>
</protein>